<dbReference type="STRING" id="1631871.FOL01_0092"/>
<dbReference type="InterPro" id="IPR050832">
    <property type="entry name" value="Bact_Acetyltransf"/>
</dbReference>
<dbReference type="GO" id="GO:0016747">
    <property type="term" value="F:acyltransferase activity, transferring groups other than amino-acyl groups"/>
    <property type="evidence" value="ECO:0007669"/>
    <property type="project" value="InterPro"/>
</dbReference>
<dbReference type="PANTHER" id="PTHR43877:SF2">
    <property type="entry name" value="AMINOALKYLPHOSPHONATE N-ACETYLTRANSFERASE-RELATED"/>
    <property type="match status" value="1"/>
</dbReference>
<dbReference type="KEGG" id="wjo:FOL01_0092"/>
<gene>
    <name evidence="4" type="ORF">FOL01_0092</name>
</gene>
<accession>A0A1L6R8T2</accession>
<dbReference type="Proteomes" id="UP000185473">
    <property type="component" value="Chromosome"/>
</dbReference>
<reference evidence="4 5" key="1">
    <citation type="submission" date="2016-02" db="EMBL/GenBank/DDBJ databases">
        <title>Complete Genome Sequence of Weissella jogaejeotgali FOL01.</title>
        <authorList>
            <person name="Lee J.-H."/>
            <person name="Ku H.-J."/>
        </authorList>
    </citation>
    <scope>NUCLEOTIDE SEQUENCE [LARGE SCALE GENOMIC DNA]</scope>
    <source>
        <strain evidence="4 5">FOL01</strain>
    </source>
</reference>
<dbReference type="EMBL" id="CP014332">
    <property type="protein sequence ID" value="APS40951.1"/>
    <property type="molecule type" value="Genomic_DNA"/>
</dbReference>
<proteinExistence type="predicted"/>
<dbReference type="SUPFAM" id="SSF55729">
    <property type="entry name" value="Acyl-CoA N-acyltransferases (Nat)"/>
    <property type="match status" value="1"/>
</dbReference>
<dbReference type="OrthoDB" id="5419426at2"/>
<name>A0A1L6R8T2_9LACO</name>
<keyword evidence="5" id="KW-1185">Reference proteome</keyword>
<evidence type="ECO:0000313" key="4">
    <source>
        <dbReference type="EMBL" id="APS40951.1"/>
    </source>
</evidence>
<keyword evidence="2" id="KW-0012">Acyltransferase</keyword>
<dbReference type="AlphaFoldDB" id="A0A1L6R8T2"/>
<dbReference type="PANTHER" id="PTHR43877">
    <property type="entry name" value="AMINOALKYLPHOSPHONATE N-ACETYLTRANSFERASE-RELATED-RELATED"/>
    <property type="match status" value="1"/>
</dbReference>
<dbReference type="InterPro" id="IPR016181">
    <property type="entry name" value="Acyl_CoA_acyltransferase"/>
</dbReference>
<dbReference type="RefSeq" id="WP_075268813.1">
    <property type="nucleotide sequence ID" value="NZ_CP014332.1"/>
</dbReference>
<organism evidence="4 5">
    <name type="scientific">Weissella jogaejeotgali</name>
    <dbReference type="NCBI Taxonomy" id="1631871"/>
    <lineage>
        <taxon>Bacteria</taxon>
        <taxon>Bacillati</taxon>
        <taxon>Bacillota</taxon>
        <taxon>Bacilli</taxon>
        <taxon>Lactobacillales</taxon>
        <taxon>Lactobacillaceae</taxon>
        <taxon>Weissella</taxon>
    </lineage>
</organism>
<dbReference type="Gene3D" id="3.40.630.30">
    <property type="match status" value="1"/>
</dbReference>
<dbReference type="Pfam" id="PF00583">
    <property type="entry name" value="Acetyltransf_1"/>
    <property type="match status" value="1"/>
</dbReference>
<dbReference type="CDD" id="cd04301">
    <property type="entry name" value="NAT_SF"/>
    <property type="match status" value="1"/>
</dbReference>
<dbReference type="PROSITE" id="PS51186">
    <property type="entry name" value="GNAT"/>
    <property type="match status" value="1"/>
</dbReference>
<evidence type="ECO:0000256" key="2">
    <source>
        <dbReference type="ARBA" id="ARBA00023315"/>
    </source>
</evidence>
<protein>
    <submittedName>
        <fullName evidence="4">Acetyltransferase, GNAT family</fullName>
    </submittedName>
</protein>
<dbReference type="InterPro" id="IPR000182">
    <property type="entry name" value="GNAT_dom"/>
</dbReference>
<evidence type="ECO:0000259" key="3">
    <source>
        <dbReference type="PROSITE" id="PS51186"/>
    </source>
</evidence>
<sequence length="160" mass="18296">MITIRPIQKNDDPYLKQLIQGLLKSYQLDIPGTAYFDPELAHLSDFYQASNTRQYFVAINDQQEVVGGAGIATYDAQNKVAELQKLYVAEKAQGHHLSYQLLDKAMQFAKEAGYQQVYLETHHKLESALHIYRAYGFTELSAPLKKAEHSEMDYFFVLSV</sequence>
<evidence type="ECO:0000313" key="5">
    <source>
        <dbReference type="Proteomes" id="UP000185473"/>
    </source>
</evidence>
<feature type="domain" description="N-acetyltransferase" evidence="3">
    <location>
        <begin position="2"/>
        <end position="160"/>
    </location>
</feature>
<evidence type="ECO:0000256" key="1">
    <source>
        <dbReference type="ARBA" id="ARBA00022679"/>
    </source>
</evidence>
<keyword evidence="1 4" id="KW-0808">Transferase</keyword>